<organism evidence="4 5">
    <name type="scientific">Microseira wollei NIES-4236</name>
    <dbReference type="NCBI Taxonomy" id="2530354"/>
    <lineage>
        <taxon>Bacteria</taxon>
        <taxon>Bacillati</taxon>
        <taxon>Cyanobacteriota</taxon>
        <taxon>Cyanophyceae</taxon>
        <taxon>Oscillatoriophycideae</taxon>
        <taxon>Aerosakkonematales</taxon>
        <taxon>Aerosakkonemataceae</taxon>
        <taxon>Microseira</taxon>
    </lineage>
</organism>
<evidence type="ECO:0000313" key="4">
    <source>
        <dbReference type="EMBL" id="GET40872.1"/>
    </source>
</evidence>
<gene>
    <name evidence="4" type="ORF">MiSe_56840</name>
</gene>
<proteinExistence type="predicted"/>
<dbReference type="AlphaFoldDB" id="A0AAV3XMU2"/>
<dbReference type="PROSITE" id="PS50082">
    <property type="entry name" value="WD_REPEATS_2"/>
    <property type="match status" value="2"/>
</dbReference>
<keyword evidence="1 3" id="KW-0853">WD repeat</keyword>
<dbReference type="InterPro" id="IPR001680">
    <property type="entry name" value="WD40_rpt"/>
</dbReference>
<keyword evidence="2" id="KW-0677">Repeat</keyword>
<dbReference type="SMART" id="SM00320">
    <property type="entry name" value="WD40"/>
    <property type="match status" value="1"/>
</dbReference>
<keyword evidence="5" id="KW-1185">Reference proteome</keyword>
<dbReference type="Pfam" id="PF00400">
    <property type="entry name" value="WD40"/>
    <property type="match status" value="2"/>
</dbReference>
<dbReference type="InterPro" id="IPR036322">
    <property type="entry name" value="WD40_repeat_dom_sf"/>
</dbReference>
<dbReference type="EMBL" id="BLAY01000102">
    <property type="protein sequence ID" value="GET40872.1"/>
    <property type="molecule type" value="Genomic_DNA"/>
</dbReference>
<dbReference type="SUPFAM" id="SSF50978">
    <property type="entry name" value="WD40 repeat-like"/>
    <property type="match status" value="1"/>
</dbReference>
<dbReference type="PROSITE" id="PS50294">
    <property type="entry name" value="WD_REPEATS_REGION"/>
    <property type="match status" value="2"/>
</dbReference>
<evidence type="ECO:0000256" key="1">
    <source>
        <dbReference type="ARBA" id="ARBA00022574"/>
    </source>
</evidence>
<evidence type="ECO:0000313" key="5">
    <source>
        <dbReference type="Proteomes" id="UP001050975"/>
    </source>
</evidence>
<comment type="caution">
    <text evidence="4">The sequence shown here is derived from an EMBL/GenBank/DDBJ whole genome shotgun (WGS) entry which is preliminary data.</text>
</comment>
<name>A0AAV3XMU2_9CYAN</name>
<dbReference type="PANTHER" id="PTHR22847">
    <property type="entry name" value="WD40 REPEAT PROTEIN"/>
    <property type="match status" value="1"/>
</dbReference>
<evidence type="ECO:0000256" key="2">
    <source>
        <dbReference type="ARBA" id="ARBA00022737"/>
    </source>
</evidence>
<dbReference type="Proteomes" id="UP001050975">
    <property type="component" value="Unassembled WGS sequence"/>
</dbReference>
<dbReference type="Gene3D" id="2.130.10.10">
    <property type="entry name" value="YVTN repeat-like/Quinoprotein amine dehydrogenase"/>
    <property type="match status" value="1"/>
</dbReference>
<sequence length="59" mass="6300">MLASGGMDRMIKLWNLKTGQEIRTISGHAGGVISVTMSPDGKTLVSGSTDGIIKIWRIN</sequence>
<accession>A0AAV3XMU2</accession>
<reference evidence="4" key="1">
    <citation type="submission" date="2019-10" db="EMBL/GenBank/DDBJ databases">
        <title>Draft genome sequece of Microseira wollei NIES-4236.</title>
        <authorList>
            <person name="Yamaguchi H."/>
            <person name="Suzuki S."/>
            <person name="Kawachi M."/>
        </authorList>
    </citation>
    <scope>NUCLEOTIDE SEQUENCE</scope>
    <source>
        <strain evidence="4">NIES-4236</strain>
    </source>
</reference>
<evidence type="ECO:0000256" key="3">
    <source>
        <dbReference type="PROSITE-ProRule" id="PRU00221"/>
    </source>
</evidence>
<feature type="repeat" description="WD" evidence="3">
    <location>
        <begin position="25"/>
        <end position="59"/>
    </location>
</feature>
<feature type="repeat" description="WD" evidence="3">
    <location>
        <begin position="1"/>
        <end position="24"/>
    </location>
</feature>
<dbReference type="InterPro" id="IPR015943">
    <property type="entry name" value="WD40/YVTN_repeat-like_dom_sf"/>
</dbReference>
<dbReference type="PANTHER" id="PTHR22847:SF637">
    <property type="entry name" value="WD REPEAT DOMAIN 5B"/>
    <property type="match status" value="1"/>
</dbReference>
<protein>
    <submittedName>
        <fullName evidence="4">WD-40 repeat protein</fullName>
    </submittedName>
</protein>